<protein>
    <submittedName>
        <fullName evidence="1">Uncharacterized protein</fullName>
    </submittedName>
</protein>
<dbReference type="RefSeq" id="WP_140672052.1">
    <property type="nucleotide sequence ID" value="NZ_RCZE01000024.1"/>
</dbReference>
<sequence>MKLIDNCKKTQAAGIVIKKMKHMQGLDGWIWSCDVHLNRVRIGSVFDDGNGGCLSVDISATDQAKLVAALKGVDYPLGLTFVGEDFVEPDTDYGYIEWVLPTIADELESLKKLQRAAKTKTLYQLHDDKEGEHWVIKQVYSTALVAALQKKHGSNLKEVLNEAIAGL</sequence>
<accession>A0A502GW84</accession>
<comment type="caution">
    <text evidence="1">The sequence shown here is derived from an EMBL/GenBank/DDBJ whole genome shotgun (WGS) entry which is preliminary data.</text>
</comment>
<dbReference type="Proteomes" id="UP000317933">
    <property type="component" value="Unassembled WGS sequence"/>
</dbReference>
<evidence type="ECO:0000313" key="1">
    <source>
        <dbReference type="EMBL" id="TPG65732.1"/>
    </source>
</evidence>
<proteinExistence type="predicted"/>
<name>A0A502GW84_9PSED</name>
<gene>
    <name evidence="1" type="ORF">EAH78_31165</name>
</gene>
<dbReference type="AlphaFoldDB" id="A0A502GW84"/>
<dbReference type="EMBL" id="RCZE01000024">
    <property type="protein sequence ID" value="TPG65732.1"/>
    <property type="molecule type" value="Genomic_DNA"/>
</dbReference>
<evidence type="ECO:0000313" key="2">
    <source>
        <dbReference type="Proteomes" id="UP000317933"/>
    </source>
</evidence>
<organism evidence="1 2">
    <name type="scientific">Pseudomonas arsenicoxydans</name>
    <dbReference type="NCBI Taxonomy" id="702115"/>
    <lineage>
        <taxon>Bacteria</taxon>
        <taxon>Pseudomonadati</taxon>
        <taxon>Pseudomonadota</taxon>
        <taxon>Gammaproteobacteria</taxon>
        <taxon>Pseudomonadales</taxon>
        <taxon>Pseudomonadaceae</taxon>
        <taxon>Pseudomonas</taxon>
    </lineage>
</organism>
<reference evidence="1 2" key="1">
    <citation type="journal article" date="2019" name="Environ. Microbiol.">
        <title>Species interactions and distinct microbial communities in high Arctic permafrost affected cryosols are associated with the CH4 and CO2 gas fluxes.</title>
        <authorList>
            <person name="Altshuler I."/>
            <person name="Hamel J."/>
            <person name="Turney S."/>
            <person name="Magnuson E."/>
            <person name="Levesque R."/>
            <person name="Greer C."/>
            <person name="Whyte L.G."/>
        </authorList>
    </citation>
    <scope>NUCLEOTIDE SEQUENCE [LARGE SCALE GENOMIC DNA]</scope>
    <source>
        <strain evidence="1 2">E3</strain>
    </source>
</reference>